<reference evidence="3 4" key="1">
    <citation type="submission" date="2024-09" db="EMBL/GenBank/DDBJ databases">
        <authorList>
            <person name="Sun Q."/>
            <person name="Mori K."/>
        </authorList>
    </citation>
    <scope>NUCLEOTIDE SEQUENCE [LARGE SCALE GENOMIC DNA]</scope>
    <source>
        <strain evidence="3 4">CICC 10874</strain>
    </source>
</reference>
<keyword evidence="2" id="KW-0472">Membrane</keyword>
<keyword evidence="1" id="KW-0732">Signal</keyword>
<organism evidence="3 4">
    <name type="scientific">Brachybacterium hainanense</name>
    <dbReference type="NCBI Taxonomy" id="1541174"/>
    <lineage>
        <taxon>Bacteria</taxon>
        <taxon>Bacillati</taxon>
        <taxon>Actinomycetota</taxon>
        <taxon>Actinomycetes</taxon>
        <taxon>Micrococcales</taxon>
        <taxon>Dermabacteraceae</taxon>
        <taxon>Brachybacterium</taxon>
    </lineage>
</organism>
<evidence type="ECO:0000256" key="2">
    <source>
        <dbReference type="SAM" id="Phobius"/>
    </source>
</evidence>
<keyword evidence="2" id="KW-1133">Transmembrane helix</keyword>
<dbReference type="InterPro" id="IPR029050">
    <property type="entry name" value="Immunoprotect_excell_Ig-like"/>
</dbReference>
<evidence type="ECO:0000313" key="3">
    <source>
        <dbReference type="EMBL" id="MFC0672366.1"/>
    </source>
</evidence>
<accession>A0ABV6R5V9</accession>
<feature type="transmembrane region" description="Helical" evidence="2">
    <location>
        <begin position="20"/>
        <end position="44"/>
    </location>
</feature>
<keyword evidence="4" id="KW-1185">Reference proteome</keyword>
<dbReference type="EMBL" id="JBHLSV010000001">
    <property type="protein sequence ID" value="MFC0672366.1"/>
    <property type="molecule type" value="Genomic_DNA"/>
</dbReference>
<evidence type="ECO:0000313" key="4">
    <source>
        <dbReference type="Proteomes" id="UP001589793"/>
    </source>
</evidence>
<keyword evidence="2" id="KW-0812">Transmembrane</keyword>
<proteinExistence type="predicted"/>
<evidence type="ECO:0000256" key="1">
    <source>
        <dbReference type="ARBA" id="ARBA00022729"/>
    </source>
</evidence>
<dbReference type="Gene3D" id="2.60.40.1240">
    <property type="match status" value="1"/>
</dbReference>
<comment type="caution">
    <text evidence="3">The sequence shown here is derived from an EMBL/GenBank/DDBJ whole genome shotgun (WGS) entry which is preliminary data.</text>
</comment>
<gene>
    <name evidence="3" type="ORF">ACFFF6_00195</name>
</gene>
<protein>
    <recommendedName>
        <fullName evidence="5">DUF4352 domain-containing protein</fullName>
    </recommendedName>
</protein>
<dbReference type="RefSeq" id="WP_376977116.1">
    <property type="nucleotide sequence ID" value="NZ_JBHLSV010000001.1"/>
</dbReference>
<sequence>MTNSPMGPTSSSAPNRTWIWIVSGCCVLLLLALLVLGVAGFVVYRANQPGGDPTATATQETDPGGGTAVGEAVEVPTENGTATVSFGAVDWDANAEVAEANSSNAAPPEGHVYIVVPVTMTYAGTGEFTGWLDVTVTFVGADGAEYSSDGAVVEKDLFLEPAVTDGGTTEGNLVFLIPAEAAEGGEFHVSTWEMDEPQSVPAV</sequence>
<dbReference type="Proteomes" id="UP001589793">
    <property type="component" value="Unassembled WGS sequence"/>
</dbReference>
<evidence type="ECO:0008006" key="5">
    <source>
        <dbReference type="Google" id="ProtNLM"/>
    </source>
</evidence>
<name>A0ABV6R5V9_9MICO</name>